<gene>
    <name evidence="9" type="ORF">FH972_010240</name>
</gene>
<keyword evidence="3" id="KW-0611">Plant defense</keyword>
<evidence type="ECO:0000256" key="3">
    <source>
        <dbReference type="ARBA" id="ARBA00022821"/>
    </source>
</evidence>
<dbReference type="InterPro" id="IPR002068">
    <property type="entry name" value="A-crystallin/Hsp20_dom"/>
</dbReference>
<protein>
    <recommendedName>
        <fullName evidence="8">SHSP domain-containing protein</fullName>
    </recommendedName>
</protein>
<evidence type="ECO:0000256" key="2">
    <source>
        <dbReference type="ARBA" id="ARBA00022475"/>
    </source>
</evidence>
<feature type="compositionally biased region" description="Basic and acidic residues" evidence="6">
    <location>
        <begin position="311"/>
        <end position="328"/>
    </location>
</feature>
<dbReference type="Proteomes" id="UP000327013">
    <property type="component" value="Chromosome 4"/>
</dbReference>
<keyword evidence="10" id="KW-1185">Reference proteome</keyword>
<dbReference type="Pfam" id="PF00011">
    <property type="entry name" value="HSP20"/>
    <property type="match status" value="1"/>
</dbReference>
<evidence type="ECO:0000256" key="4">
    <source>
        <dbReference type="PROSITE-ProRule" id="PRU00285"/>
    </source>
</evidence>
<keyword evidence="2" id="KW-1003">Cell membrane</keyword>
<feature type="compositionally biased region" description="Low complexity" evidence="6">
    <location>
        <begin position="189"/>
        <end position="221"/>
    </location>
</feature>
<feature type="region of interest" description="Disordered" evidence="6">
    <location>
        <begin position="142"/>
        <end position="330"/>
    </location>
</feature>
<dbReference type="EMBL" id="CM017324">
    <property type="protein sequence ID" value="KAE8037669.1"/>
    <property type="molecule type" value="Genomic_DNA"/>
</dbReference>
<evidence type="ECO:0000313" key="10">
    <source>
        <dbReference type="Proteomes" id="UP000327013"/>
    </source>
</evidence>
<dbReference type="InterPro" id="IPR008978">
    <property type="entry name" value="HSP20-like_chaperone"/>
</dbReference>
<feature type="transmembrane region" description="Helical" evidence="7">
    <location>
        <begin position="353"/>
        <end position="370"/>
    </location>
</feature>
<proteinExistence type="inferred from homology"/>
<dbReference type="SUPFAM" id="SSF49764">
    <property type="entry name" value="HSP20-like chaperones"/>
    <property type="match status" value="1"/>
</dbReference>
<feature type="domain" description="SHSP" evidence="8">
    <location>
        <begin position="49"/>
        <end position="155"/>
    </location>
</feature>
<accession>A0A660KTS5</accession>
<keyword evidence="7" id="KW-0472">Membrane</keyword>
<dbReference type="GO" id="GO:0034605">
    <property type="term" value="P:cellular response to heat"/>
    <property type="evidence" value="ECO:0007669"/>
    <property type="project" value="TreeGrafter"/>
</dbReference>
<evidence type="ECO:0000256" key="7">
    <source>
        <dbReference type="SAM" id="Phobius"/>
    </source>
</evidence>
<dbReference type="PANTHER" id="PTHR43670:SF73">
    <property type="entry name" value="INACTIVE PROTEIN RESTRICTED TEV MOVEMENT 2-LIKE"/>
    <property type="match status" value="1"/>
</dbReference>
<sequence>MCLYIKPTYLSFHLHQASRERTAASKYLTGKNIYKHIFQMAAKQQPANRVYEDIDPQTEWAREQDHDTLILVLPGFRREQLKVQVTSTRILRVSGERCVDNNKWRRFEKEFPIAANIDTNSITAKYEGGMLYIKHPKVMTLTRSRDQAKPTVGAPRPQPRPTQKSDQQPPAESPRFQQMDQPRPTQKSAQQPPAAAPRPQQQVTQKSSAQEQAAQQVSSKSPNADEQTEGKTTAQAQANAQKTSPKKEKEGNEISEAKKDSRKTPVELPSEHANKKQSTWSPDSDNVSQKTGAKETAGSSEKFGKVAGPSEKQKTHGYAEMKDKRPMTENDEQEGYTQWVYSLATELKKPKKLMNLIVAALLVVVFVLYAKHAAKIKELESKLP</sequence>
<dbReference type="OrthoDB" id="1431247at2759"/>
<feature type="compositionally biased region" description="Basic and acidic residues" evidence="6">
    <location>
        <begin position="245"/>
        <end position="274"/>
    </location>
</feature>
<feature type="compositionally biased region" description="Polar residues" evidence="6">
    <location>
        <begin position="161"/>
        <end position="188"/>
    </location>
</feature>
<dbReference type="GO" id="GO:0005886">
    <property type="term" value="C:plasma membrane"/>
    <property type="evidence" value="ECO:0007669"/>
    <property type="project" value="UniProtKB-SubCell"/>
</dbReference>
<evidence type="ECO:0000259" key="8">
    <source>
        <dbReference type="PROSITE" id="PS01031"/>
    </source>
</evidence>
<dbReference type="AlphaFoldDB" id="A0A660KTS5"/>
<reference evidence="9 10" key="1">
    <citation type="submission" date="2019-06" db="EMBL/GenBank/DDBJ databases">
        <title>A chromosomal-level reference genome of Carpinus fangiana (Coryloideae, Betulaceae).</title>
        <authorList>
            <person name="Yang X."/>
            <person name="Wang Z."/>
            <person name="Zhang L."/>
            <person name="Hao G."/>
            <person name="Liu J."/>
            <person name="Yang Y."/>
        </authorList>
    </citation>
    <scope>NUCLEOTIDE SEQUENCE [LARGE SCALE GENOMIC DNA]</scope>
    <source>
        <strain evidence="9">Cfa_2016G</strain>
        <tissue evidence="9">Leaf</tissue>
    </source>
</reference>
<dbReference type="Gene3D" id="2.60.40.790">
    <property type="match status" value="1"/>
</dbReference>
<evidence type="ECO:0000256" key="6">
    <source>
        <dbReference type="SAM" id="MobiDB-lite"/>
    </source>
</evidence>
<evidence type="ECO:0000256" key="5">
    <source>
        <dbReference type="RuleBase" id="RU003616"/>
    </source>
</evidence>
<feature type="compositionally biased region" description="Polar residues" evidence="6">
    <location>
        <begin position="276"/>
        <end position="291"/>
    </location>
</feature>
<comment type="similarity">
    <text evidence="4 5">Belongs to the small heat shock protein (HSP20) family.</text>
</comment>
<dbReference type="GO" id="GO:0006952">
    <property type="term" value="P:defense response"/>
    <property type="evidence" value="ECO:0007669"/>
    <property type="project" value="UniProtKB-KW"/>
</dbReference>
<comment type="subcellular location">
    <subcellularLocation>
        <location evidence="1">Cell membrane</location>
        <topology evidence="1">Single-pass membrane protein</topology>
    </subcellularLocation>
</comment>
<organism evidence="9 10">
    <name type="scientific">Carpinus fangiana</name>
    <dbReference type="NCBI Taxonomy" id="176857"/>
    <lineage>
        <taxon>Eukaryota</taxon>
        <taxon>Viridiplantae</taxon>
        <taxon>Streptophyta</taxon>
        <taxon>Embryophyta</taxon>
        <taxon>Tracheophyta</taxon>
        <taxon>Spermatophyta</taxon>
        <taxon>Magnoliopsida</taxon>
        <taxon>eudicotyledons</taxon>
        <taxon>Gunneridae</taxon>
        <taxon>Pentapetalae</taxon>
        <taxon>rosids</taxon>
        <taxon>fabids</taxon>
        <taxon>Fagales</taxon>
        <taxon>Betulaceae</taxon>
        <taxon>Carpinus</taxon>
    </lineage>
</organism>
<dbReference type="PROSITE" id="PS01031">
    <property type="entry name" value="SHSP"/>
    <property type="match status" value="1"/>
</dbReference>
<evidence type="ECO:0000256" key="1">
    <source>
        <dbReference type="ARBA" id="ARBA00004162"/>
    </source>
</evidence>
<keyword evidence="7" id="KW-1133">Transmembrane helix</keyword>
<dbReference type="PANTHER" id="PTHR43670">
    <property type="entry name" value="HEAT SHOCK PROTEIN 26"/>
    <property type="match status" value="1"/>
</dbReference>
<evidence type="ECO:0000313" key="9">
    <source>
        <dbReference type="EMBL" id="KAE8037669.1"/>
    </source>
</evidence>
<dbReference type="CDD" id="cd06464">
    <property type="entry name" value="ACD_sHsps-like"/>
    <property type="match status" value="1"/>
</dbReference>
<keyword evidence="7" id="KW-0812">Transmembrane</keyword>
<name>A0A660KTS5_9ROSI</name>
<feature type="compositionally biased region" description="Low complexity" evidence="6">
    <location>
        <begin position="231"/>
        <end position="243"/>
    </location>
</feature>